<accession>A0A366EN22</accession>
<dbReference type="Pfam" id="PF09931">
    <property type="entry name" value="Phage_phiJL001_Gp84_N"/>
    <property type="match status" value="1"/>
</dbReference>
<name>A0A366EN22_9HYPH</name>
<sequence>MKINSFLGYISGSTLTVTSVLSGTVGTGQLFNNSGLLSVAVSVTGQTGGTTGGAGTYSLSNSSNGSVGSSGSPVAFSTHPLWPLIGSGGSAIANPDSPIAFAECYTFTTSTGAAYRWTSYDQPIPYGGYVFSASGPLVQGLKSKANVGLEVDRQQIQISATPAMLINGAPFLIALRDGAFDGAAVQRDRVFMSSPGGSVVGGVTMFKGFISTVDQVGRTMATVTIASALVILDYDMPRNLFSPTCIHSLYDAGCGVPRGTFGASGTAASGSNASTVVWSGAVAGHRGGSLVWTSGANANVRSTVKSVSAGASLGLMYPLPFAPTVGDAFTVYYGCDHTQSTCQNVFGNLANFRGFPYVPPPEMAY</sequence>
<proteinExistence type="predicted"/>
<protein>
    <submittedName>
        <fullName evidence="2">Putative phage protein (TIGR02218 family)</fullName>
    </submittedName>
</protein>
<reference evidence="2 3" key="1">
    <citation type="submission" date="2018-06" db="EMBL/GenBank/DDBJ databases">
        <title>Genomic Encyclopedia of Type Strains, Phase IV (KMG-IV): sequencing the most valuable type-strain genomes for metagenomic binning, comparative biology and taxonomic classification.</title>
        <authorList>
            <person name="Goeker M."/>
        </authorList>
    </citation>
    <scope>NUCLEOTIDE SEQUENCE [LARGE SCALE GENOMIC DNA]</scope>
    <source>
        <strain evidence="2 3">DSM 24875</strain>
    </source>
</reference>
<evidence type="ECO:0000259" key="1">
    <source>
        <dbReference type="Pfam" id="PF09356"/>
    </source>
</evidence>
<gene>
    <name evidence="2" type="ORF">DFR50_14246</name>
</gene>
<dbReference type="EMBL" id="QNRK01000042">
    <property type="protein sequence ID" value="RBP03798.1"/>
    <property type="molecule type" value="Genomic_DNA"/>
</dbReference>
<feature type="domain" description="Bacteriophage phiJL001 Gp84 C-terminal" evidence="1">
    <location>
        <begin position="286"/>
        <end position="360"/>
    </location>
</feature>
<dbReference type="InterPro" id="IPR011928">
    <property type="entry name" value="Phage_phiJL001_Gp84"/>
</dbReference>
<dbReference type="Proteomes" id="UP000253529">
    <property type="component" value="Unassembled WGS sequence"/>
</dbReference>
<dbReference type="InterPro" id="IPR018964">
    <property type="entry name" value="Phage_phiJL001_Gp84_C"/>
</dbReference>
<organism evidence="2 3">
    <name type="scientific">Roseiarcus fermentans</name>
    <dbReference type="NCBI Taxonomy" id="1473586"/>
    <lineage>
        <taxon>Bacteria</taxon>
        <taxon>Pseudomonadati</taxon>
        <taxon>Pseudomonadota</taxon>
        <taxon>Alphaproteobacteria</taxon>
        <taxon>Hyphomicrobiales</taxon>
        <taxon>Roseiarcaceae</taxon>
        <taxon>Roseiarcus</taxon>
    </lineage>
</organism>
<dbReference type="NCBIfam" id="TIGR02218">
    <property type="entry name" value="phg_TIGR02218"/>
    <property type="match status" value="1"/>
</dbReference>
<dbReference type="Pfam" id="PF09356">
    <property type="entry name" value="Phage_BR0599"/>
    <property type="match status" value="1"/>
</dbReference>
<dbReference type="AlphaFoldDB" id="A0A366EN22"/>
<keyword evidence="3" id="KW-1185">Reference proteome</keyword>
<evidence type="ECO:0000313" key="3">
    <source>
        <dbReference type="Proteomes" id="UP000253529"/>
    </source>
</evidence>
<evidence type="ECO:0000313" key="2">
    <source>
        <dbReference type="EMBL" id="RBP03798.1"/>
    </source>
</evidence>
<dbReference type="OrthoDB" id="1633386at2"/>
<comment type="caution">
    <text evidence="2">The sequence shown here is derived from an EMBL/GenBank/DDBJ whole genome shotgun (WGS) entry which is preliminary data.</text>
</comment>
<dbReference type="RefSeq" id="WP_113892567.1">
    <property type="nucleotide sequence ID" value="NZ_QNRK01000042.1"/>
</dbReference>